<name>A0ABV6VE39_9ACTN</name>
<evidence type="ECO:0000313" key="4">
    <source>
        <dbReference type="Proteomes" id="UP001592582"/>
    </source>
</evidence>
<organism evidence="1 4">
    <name type="scientific">Streptacidiphilus alkalitolerans</name>
    <dbReference type="NCBI Taxonomy" id="3342712"/>
    <lineage>
        <taxon>Bacteria</taxon>
        <taxon>Bacillati</taxon>
        <taxon>Actinomycetota</taxon>
        <taxon>Actinomycetes</taxon>
        <taxon>Kitasatosporales</taxon>
        <taxon>Streptomycetaceae</taxon>
        <taxon>Streptacidiphilus</taxon>
    </lineage>
</organism>
<dbReference type="EMBL" id="JBHEZY010000004">
    <property type="protein sequence ID" value="MFC1431632.1"/>
    <property type="molecule type" value="Genomic_DNA"/>
</dbReference>
<accession>A0ABV6VE39</accession>
<proteinExistence type="predicted"/>
<protein>
    <submittedName>
        <fullName evidence="1">Uncharacterized protein</fullName>
    </submittedName>
</protein>
<evidence type="ECO:0000313" key="1">
    <source>
        <dbReference type="EMBL" id="MFC1411990.1"/>
    </source>
</evidence>
<dbReference type="Proteomes" id="UP001592530">
    <property type="component" value="Unassembled WGS sequence"/>
</dbReference>
<dbReference type="EMBL" id="JBHEZX010000009">
    <property type="protein sequence ID" value="MFC1411990.1"/>
    <property type="molecule type" value="Genomic_DNA"/>
</dbReference>
<sequence>MHILDDPTGLSTRARSLLERTGRRDHRQDPGLPTEFLRVRNRDGRLVPAPMTLVIRREGFQQRYGGLRYGVRSGPTDRAERHDGLRDWHYDLDGTMWADPAGGWYFGWSGERVSSPVRYLVHTDGRVGVEDGSGTFLDIAPSVPALMESHALVDTVSDWDRSTVQVDGFALAEQLGNLTDVPEASGPTVRWRLSECVAVQEFRSWTGAGPRPWRAFVWSRGDAGRRQVEAAAVRAVAARQTV</sequence>
<evidence type="ECO:0000313" key="3">
    <source>
        <dbReference type="Proteomes" id="UP001592530"/>
    </source>
</evidence>
<keyword evidence="4" id="KW-1185">Reference proteome</keyword>
<comment type="caution">
    <text evidence="1">The sequence shown here is derived from an EMBL/GenBank/DDBJ whole genome shotgun (WGS) entry which is preliminary data.</text>
</comment>
<dbReference type="RefSeq" id="WP_380512306.1">
    <property type="nucleotide sequence ID" value="NZ_JBHEZX010000009.1"/>
</dbReference>
<reference evidence="3 4" key="1">
    <citation type="submission" date="2024-09" db="EMBL/GenBank/DDBJ databases">
        <authorList>
            <person name="Lee S.D."/>
        </authorList>
    </citation>
    <scope>NUCLEOTIDE SEQUENCE [LARGE SCALE GENOMIC DNA]</scope>
    <source>
        <strain evidence="1 4">N1-1</strain>
        <strain evidence="2 3">N1-3</strain>
    </source>
</reference>
<gene>
    <name evidence="2" type="ORF">ACEZDB_13360</name>
    <name evidence="1" type="ORF">ACEZDG_22240</name>
</gene>
<dbReference type="Proteomes" id="UP001592582">
    <property type="component" value="Unassembled WGS sequence"/>
</dbReference>
<evidence type="ECO:0000313" key="2">
    <source>
        <dbReference type="EMBL" id="MFC1431632.1"/>
    </source>
</evidence>